<accession>A0A846QJT2</accession>
<dbReference type="Proteomes" id="UP000580856">
    <property type="component" value="Unassembled WGS sequence"/>
</dbReference>
<name>A0A846QJT2_9BACT</name>
<proteinExistence type="predicted"/>
<dbReference type="AlphaFoldDB" id="A0A846QJT2"/>
<keyword evidence="2" id="KW-1185">Reference proteome</keyword>
<sequence length="312" mass="33633">MAYTTGEATSYKDLLVTLKDFAVASGWTCLRHAQGTGDEPDELILRSSGTGAEQVFVGMATEANSAGGRNWRLQGFTGFSPELTFDAQPGAYGDPAHCPRLCLLDAGLRYWLFVSARRIIVVAKASTTYQIGYLGLILPYGPPSSLPYPLLVGGCGCMPDAVWSAQTDSNTPFYNASFSAPTVYARPDFSSGLLLLGQWRNILHRWKRASDSSWTEDRTLGLWPWSLPAASSYYATFATLRGNLDGSLPLLPAILCAGAPNRNLYGELDGMRAVPGYGVAAEDTITTPDGTYIVFSGSHTTDRAAFVAVRQE</sequence>
<dbReference type="RefSeq" id="WP_167939570.1">
    <property type="nucleotide sequence ID" value="NZ_JAATJA010000001.1"/>
</dbReference>
<protein>
    <submittedName>
        <fullName evidence="1">Uncharacterized protein</fullName>
    </submittedName>
</protein>
<gene>
    <name evidence="1" type="ORF">GGQ74_000073</name>
</gene>
<evidence type="ECO:0000313" key="1">
    <source>
        <dbReference type="EMBL" id="NJB66433.1"/>
    </source>
</evidence>
<evidence type="ECO:0000313" key="2">
    <source>
        <dbReference type="Proteomes" id="UP000580856"/>
    </source>
</evidence>
<organism evidence="1 2">
    <name type="scientific">Desulfobaculum xiamenense</name>
    <dbReference type="NCBI Taxonomy" id="995050"/>
    <lineage>
        <taxon>Bacteria</taxon>
        <taxon>Pseudomonadati</taxon>
        <taxon>Thermodesulfobacteriota</taxon>
        <taxon>Desulfovibrionia</taxon>
        <taxon>Desulfovibrionales</taxon>
        <taxon>Desulfovibrionaceae</taxon>
        <taxon>Desulfobaculum</taxon>
    </lineage>
</organism>
<dbReference type="EMBL" id="JAATJA010000001">
    <property type="protein sequence ID" value="NJB66433.1"/>
    <property type="molecule type" value="Genomic_DNA"/>
</dbReference>
<reference evidence="1 2" key="1">
    <citation type="submission" date="2020-03" db="EMBL/GenBank/DDBJ databases">
        <title>Genomic Encyclopedia of Type Strains, Phase IV (KMG-IV): sequencing the most valuable type-strain genomes for metagenomic binning, comparative biology and taxonomic classification.</title>
        <authorList>
            <person name="Goeker M."/>
        </authorList>
    </citation>
    <scope>NUCLEOTIDE SEQUENCE [LARGE SCALE GENOMIC DNA]</scope>
    <source>
        <strain evidence="1 2">DSM 24233</strain>
    </source>
</reference>
<comment type="caution">
    <text evidence="1">The sequence shown here is derived from an EMBL/GenBank/DDBJ whole genome shotgun (WGS) entry which is preliminary data.</text>
</comment>